<evidence type="ECO:0000313" key="1">
    <source>
        <dbReference type="EMBL" id="WXK48848.1"/>
    </source>
</evidence>
<dbReference type="EMBL" id="CP147988">
    <property type="protein sequence ID" value="WXK48848.1"/>
    <property type="molecule type" value="Genomic_DNA"/>
</dbReference>
<dbReference type="RefSeq" id="WP_162614912.1">
    <property type="nucleotide sequence ID" value="NZ_CP147988.1"/>
</dbReference>
<organism evidence="1 2">
    <name type="scientific">Flavobacterium ginsenosidimutans</name>
    <dbReference type="NCBI Taxonomy" id="687844"/>
    <lineage>
        <taxon>Bacteria</taxon>
        <taxon>Pseudomonadati</taxon>
        <taxon>Bacteroidota</taxon>
        <taxon>Flavobacteriia</taxon>
        <taxon>Flavobacteriales</taxon>
        <taxon>Flavobacteriaceae</taxon>
        <taxon>Flavobacterium</taxon>
    </lineage>
</organism>
<name>A0ABZ2Q9D2_9FLAO</name>
<gene>
    <name evidence="1" type="ORF">V6624_17640</name>
</gene>
<reference evidence="1 2" key="1">
    <citation type="submission" date="2024-02" db="EMBL/GenBank/DDBJ databases">
        <title>complete genome of Flavobacterium ginsenosidimutans Str. YTB16.</title>
        <authorList>
            <person name="Wang Q."/>
        </authorList>
    </citation>
    <scope>NUCLEOTIDE SEQUENCE [LARGE SCALE GENOMIC DNA]</scope>
    <source>
        <strain evidence="1 2">YTB16</strain>
    </source>
</reference>
<evidence type="ECO:0008006" key="3">
    <source>
        <dbReference type="Google" id="ProtNLM"/>
    </source>
</evidence>
<keyword evidence="2" id="KW-1185">Reference proteome</keyword>
<proteinExistence type="predicted"/>
<protein>
    <recommendedName>
        <fullName evidence="3">Bacterial surface antigen (D15) domain-containing protein</fullName>
    </recommendedName>
</protein>
<sequence>MKKIILVLTLTLFCQFLYSQIGPTLGVGLEKLTMNKGTIDVKVLTEIIMQKQSELKQEALKRFLFKMFPESDYTTKFYVQNCLNIFLNEKQPEVIEKEILELTTNYALALGITQALIKSESDIFQKLNDKYNTNFIGKTNFDLELEKINKKEKLSSPRAARLESKIELYSYFIEYLIHCENGDCSQESTNIPSKIKDDYEEKIADKKTSDEITSKFIKRKIESLNRKKSRLSKIKMKNNIKQNLEINNDKEIKNDQLVSNNQTANNNQITNSKSVIKSKQVQNNEQVVKTQKIEISVPFGILLDVVSFTLSNNENVTKKGFFKNKIDYHKDDYYVDVPYKNEMDSLPKKIKEKIDLYSENYDVIKEFLSVNLGKTPADVVDQLTTQGVNAFNYDDKIFKENDRLSLIKQDVEKLSNYIKTREVVSVLENADYTSFKSDTGTSLKSDLDTNNLNTLILRLNPTIKNYNSNINTFKLLDKNLETINELDINKYYVLKDNYKFNDLDKIGDNNKKMVLDFIKDKKVENYLKIKTELEKISVTDNTIKSEIDSFLNNIVITRTDYDKEFSNINKIIDDLQKLKNLSTLLDSSILKYKKEITKSQVFFKVYLEQILKDIEEATMVTSNLDTISKNKISSCISELHAKVYYLTKNENIKIEDLNFLEEMVSKKIIEVAYLDNQNKERYVKILEKVKLLIPLLKIQILSKIDQKISYKPEMASLFEFISNLDNLDKAQTYESIINLLREYSHIVEGQLPNSKFKEGYIIFINGMKKYTLINSSPENQYVEIDIVSFLNDLQQFYNRNNPSRFSLYLTLGLNENFFFKDFTFPDDGSEAENPDNPKKPETIKTIGFASEKIGVKYKIYDFKKYRGYENVIKDDVYLNKRAPFINEFYTILYGSGLLYTLANTSTDQNFDFPHVGAGVGLRFYNALDFNVILGFPFVKDRNFGKDGFIGIGLDIPLGEYLEKVGNKN</sequence>
<dbReference type="Proteomes" id="UP001447857">
    <property type="component" value="Chromosome"/>
</dbReference>
<evidence type="ECO:0000313" key="2">
    <source>
        <dbReference type="Proteomes" id="UP001447857"/>
    </source>
</evidence>
<accession>A0ABZ2Q9D2</accession>